<protein>
    <submittedName>
        <fullName evidence="1">Uncharacterized protein</fullName>
    </submittedName>
</protein>
<name>A0A0G2KBM4_9ORYZ</name>
<dbReference type="Proteomes" id="UP000026960">
    <property type="component" value="Chromosome 6"/>
</dbReference>
<evidence type="ECO:0000313" key="2">
    <source>
        <dbReference type="Proteomes" id="UP000026960"/>
    </source>
</evidence>
<sequence length="8" mass="915">MIHSSFPP</sequence>
<accession>A0A0G2KBM4</accession>
<dbReference type="EnsemblPlants" id="OBART06G19710.1">
    <property type="protein sequence ID" value="OBART06G19710.1"/>
    <property type="gene ID" value="OBART06G19710"/>
</dbReference>
<evidence type="ECO:0000313" key="1">
    <source>
        <dbReference type="EnsemblPlants" id="OBART06G19710.1"/>
    </source>
</evidence>
<keyword evidence="2" id="KW-1185">Reference proteome</keyword>
<organism evidence="1">
    <name type="scientific">Oryza barthii</name>
    <dbReference type="NCBI Taxonomy" id="65489"/>
    <lineage>
        <taxon>Eukaryota</taxon>
        <taxon>Viridiplantae</taxon>
        <taxon>Streptophyta</taxon>
        <taxon>Embryophyta</taxon>
        <taxon>Tracheophyta</taxon>
        <taxon>Spermatophyta</taxon>
        <taxon>Magnoliopsida</taxon>
        <taxon>Liliopsida</taxon>
        <taxon>Poales</taxon>
        <taxon>Poaceae</taxon>
        <taxon>BOP clade</taxon>
        <taxon>Oryzoideae</taxon>
        <taxon>Oryzeae</taxon>
        <taxon>Oryzinae</taxon>
        <taxon>Oryza</taxon>
    </lineage>
</organism>
<dbReference type="Gramene" id="OBART06G19710.1">
    <property type="protein sequence ID" value="OBART06G19710.1"/>
    <property type="gene ID" value="OBART06G19710"/>
</dbReference>
<reference evidence="1" key="2">
    <citation type="submission" date="2015-06" db="UniProtKB">
        <authorList>
            <consortium name="EnsemblPlants"/>
        </authorList>
    </citation>
    <scope>IDENTIFICATION</scope>
</reference>
<proteinExistence type="predicted"/>
<reference evidence="1" key="1">
    <citation type="journal article" date="2009" name="Rice">
        <title>De Novo Next Generation Sequencing of Plant Genomes.</title>
        <authorList>
            <person name="Rounsley S."/>
            <person name="Marri P.R."/>
            <person name="Yu Y."/>
            <person name="He R."/>
            <person name="Sisneros N."/>
            <person name="Goicoechea J.L."/>
            <person name="Lee S.J."/>
            <person name="Angelova A."/>
            <person name="Kudrna D."/>
            <person name="Luo M."/>
            <person name="Affourtit J."/>
            <person name="Desany B."/>
            <person name="Knight J."/>
            <person name="Niazi F."/>
            <person name="Egholm M."/>
            <person name="Wing R.A."/>
        </authorList>
    </citation>
    <scope>NUCLEOTIDE SEQUENCE [LARGE SCALE GENOMIC DNA]</scope>
    <source>
        <strain evidence="1">cv. IRGC 105608</strain>
    </source>
</reference>